<dbReference type="Proteomes" id="UP000435112">
    <property type="component" value="Unassembled WGS sequence"/>
</dbReference>
<gene>
    <name evidence="3" type="ORF">PR001_g7486</name>
    <name evidence="2" type="ORF">PR002_g6706</name>
    <name evidence="4" type="ORF">PR003_g8028</name>
</gene>
<evidence type="ECO:0000256" key="1">
    <source>
        <dbReference type="SAM" id="SignalP"/>
    </source>
</evidence>
<evidence type="ECO:0000313" key="7">
    <source>
        <dbReference type="Proteomes" id="UP000435112"/>
    </source>
</evidence>
<protein>
    <recommendedName>
        <fullName evidence="8">Secreted protein</fullName>
    </recommendedName>
</protein>
<accession>A0A6A3N7R2</accession>
<dbReference type="EMBL" id="QXFV01000375">
    <property type="protein sequence ID" value="KAE9039469.1"/>
    <property type="molecule type" value="Genomic_DNA"/>
</dbReference>
<name>A0A6A3N7R2_9STRA</name>
<dbReference type="Proteomes" id="UP000434957">
    <property type="component" value="Unassembled WGS sequence"/>
</dbReference>
<reference evidence="5 7" key="1">
    <citation type="submission" date="2018-09" db="EMBL/GenBank/DDBJ databases">
        <title>Genomic investigation of the strawberry pathogen Phytophthora fragariae indicates pathogenicity is determined by transcriptional variation in three key races.</title>
        <authorList>
            <person name="Adams T.M."/>
            <person name="Armitage A.D."/>
            <person name="Sobczyk M.K."/>
            <person name="Bates H.J."/>
            <person name="Dunwell J.M."/>
            <person name="Nellist C.F."/>
            <person name="Harrison R.J."/>
        </authorList>
    </citation>
    <scope>NUCLEOTIDE SEQUENCE [LARGE SCALE GENOMIC DNA]</scope>
    <source>
        <strain evidence="3 5">SCRP249</strain>
        <strain evidence="2 7">SCRP324</strain>
        <strain evidence="4 6">SCRP333</strain>
    </source>
</reference>
<dbReference type="EMBL" id="QXFU01000306">
    <property type="protein sequence ID" value="KAE9037192.1"/>
    <property type="molecule type" value="Genomic_DNA"/>
</dbReference>
<comment type="caution">
    <text evidence="3">The sequence shown here is derived from an EMBL/GenBank/DDBJ whole genome shotgun (WGS) entry which is preliminary data.</text>
</comment>
<feature type="signal peptide" evidence="1">
    <location>
        <begin position="1"/>
        <end position="17"/>
    </location>
</feature>
<dbReference type="AlphaFoldDB" id="A0A6A3N7R2"/>
<feature type="chain" id="PRO_5036380223" description="Secreted protein" evidence="1">
    <location>
        <begin position="18"/>
        <end position="63"/>
    </location>
</feature>
<dbReference type="EMBL" id="QXFT01000390">
    <property type="protein sequence ID" value="KAE9345282.1"/>
    <property type="molecule type" value="Genomic_DNA"/>
</dbReference>
<evidence type="ECO:0008006" key="8">
    <source>
        <dbReference type="Google" id="ProtNLM"/>
    </source>
</evidence>
<keyword evidence="1" id="KW-0732">Signal</keyword>
<proteinExistence type="predicted"/>
<keyword evidence="6" id="KW-1185">Reference proteome</keyword>
<dbReference type="Proteomes" id="UP000429607">
    <property type="component" value="Unassembled WGS sequence"/>
</dbReference>
<evidence type="ECO:0000313" key="2">
    <source>
        <dbReference type="EMBL" id="KAE9037192.1"/>
    </source>
</evidence>
<evidence type="ECO:0000313" key="5">
    <source>
        <dbReference type="Proteomes" id="UP000429607"/>
    </source>
</evidence>
<organism evidence="3 5">
    <name type="scientific">Phytophthora rubi</name>
    <dbReference type="NCBI Taxonomy" id="129364"/>
    <lineage>
        <taxon>Eukaryota</taxon>
        <taxon>Sar</taxon>
        <taxon>Stramenopiles</taxon>
        <taxon>Oomycota</taxon>
        <taxon>Peronosporomycetes</taxon>
        <taxon>Peronosporales</taxon>
        <taxon>Peronosporaceae</taxon>
        <taxon>Phytophthora</taxon>
    </lineage>
</organism>
<evidence type="ECO:0000313" key="4">
    <source>
        <dbReference type="EMBL" id="KAE9345282.1"/>
    </source>
</evidence>
<evidence type="ECO:0000313" key="6">
    <source>
        <dbReference type="Proteomes" id="UP000434957"/>
    </source>
</evidence>
<evidence type="ECO:0000313" key="3">
    <source>
        <dbReference type="EMBL" id="KAE9039469.1"/>
    </source>
</evidence>
<sequence>MKPQVWCLSFLSLVTNAHRIALGLHVLDVYGSRNHKVTFNNLALTCVDLHCCWGYFAPFSRRI</sequence>